<gene>
    <name evidence="11" type="primary">ggt</name>
    <name evidence="11" type="ORF">WG900_16395</name>
</gene>
<keyword evidence="12" id="KW-1185">Reference proteome</keyword>
<proteinExistence type="inferred from homology"/>
<keyword evidence="9" id="KW-0317">Glutathione biosynthesis</keyword>
<comment type="PTM">
    <text evidence="9">Cleaved by autocatalysis into a large and a small subunit.</text>
</comment>
<evidence type="ECO:0000256" key="1">
    <source>
        <dbReference type="ARBA" id="ARBA00001049"/>
    </source>
</evidence>
<comment type="caution">
    <text evidence="11">The sequence shown here is derived from an EMBL/GenBank/DDBJ whole genome shotgun (WGS) entry which is preliminary data.</text>
</comment>
<evidence type="ECO:0000256" key="5">
    <source>
        <dbReference type="ARBA" id="ARBA00022801"/>
    </source>
</evidence>
<dbReference type="RefSeq" id="WP_339968807.1">
    <property type="nucleotide sequence ID" value="NZ_JBBHJY010000009.1"/>
</dbReference>
<reference evidence="11 12" key="1">
    <citation type="submission" date="2024-03" db="EMBL/GenBank/DDBJ databases">
        <authorList>
            <person name="Jo J.-H."/>
        </authorList>
    </citation>
    <scope>NUCLEOTIDE SEQUENCE [LARGE SCALE GENOMIC DNA]</scope>
    <source>
        <strain evidence="11 12">AS3R-12</strain>
    </source>
</reference>
<evidence type="ECO:0000256" key="8">
    <source>
        <dbReference type="ARBA" id="ARBA00047417"/>
    </source>
</evidence>
<comment type="pathway">
    <text evidence="9">Sulfur metabolism; glutathione metabolism.</text>
</comment>
<comment type="catalytic activity">
    <reaction evidence="8 9">
        <text>an N-terminal (5-L-glutamyl)-[peptide] + an alpha-amino acid = 5-L-glutamyl amino acid + an N-terminal L-alpha-aminoacyl-[peptide]</text>
        <dbReference type="Rhea" id="RHEA:23904"/>
        <dbReference type="Rhea" id="RHEA-COMP:9780"/>
        <dbReference type="Rhea" id="RHEA-COMP:9795"/>
        <dbReference type="ChEBI" id="CHEBI:77644"/>
        <dbReference type="ChEBI" id="CHEBI:78597"/>
        <dbReference type="ChEBI" id="CHEBI:78599"/>
        <dbReference type="ChEBI" id="CHEBI:78608"/>
        <dbReference type="EC" id="2.3.2.2"/>
    </reaction>
</comment>
<comment type="catalytic activity">
    <reaction evidence="2 9">
        <text>glutathione + H2O = L-cysteinylglycine + L-glutamate</text>
        <dbReference type="Rhea" id="RHEA:28807"/>
        <dbReference type="ChEBI" id="CHEBI:15377"/>
        <dbReference type="ChEBI" id="CHEBI:29985"/>
        <dbReference type="ChEBI" id="CHEBI:57925"/>
        <dbReference type="ChEBI" id="CHEBI:61694"/>
        <dbReference type="EC" id="3.4.19.13"/>
    </reaction>
</comment>
<dbReference type="Gene3D" id="3.60.20.40">
    <property type="match status" value="1"/>
</dbReference>
<dbReference type="EC" id="2.3.2.2" evidence="9"/>
<dbReference type="EC" id="3.4.19.13" evidence="9"/>
<keyword evidence="4 9" id="KW-0808">Transferase</keyword>
<evidence type="ECO:0000256" key="10">
    <source>
        <dbReference type="SAM" id="SignalP"/>
    </source>
</evidence>
<evidence type="ECO:0000313" key="12">
    <source>
        <dbReference type="Proteomes" id="UP001379235"/>
    </source>
</evidence>
<sequence>MMQGLWKTIRGGMLAISAAAMLASPLAAQKKQLLEYPSIHSPVVGERGMIVSQNAIASKVGADIIRRGGNAVDAAVAMGFALAVTLPRAGNIGGDGFMLVHDGKSGQDLFLDFRSVAPKAATLPMFLDNKGRESDGASRGYLAPSVPGTVAGLFAAHKKFGNLPWAKVVGPALALARDGVALTPDEAFVFSWGKDRLSTSKAARAAYYKPDGSLYRAGEVMKQPDLAWTLTQISQRGADGFYKGPVAARFAADMKANGGIITMQDLADYRAVERRPLRGTYRGFEIVTAPPASAGGATLLNMLNILENFDIKASGAGSAKSLHLMAEAMKLGYADRYKVLGDTDFVKAPVAGFVSKAYALDRSRLIDPENAKPAEVLGAGDPWKFESPSTTHFSVADANGMVVSTTYTLGADFGSGVMIAGTGVLLNNQMNNFSHAQAAKAIAEGKAPPPNAMAPGKRMLSTMMPTIVMKEGKPWLVTGSPGGSTIIDTVLQVIVNVVDYKLNVEEATHQPRIFQDASDKLRVEPNFNPDTVRLLGAMGHPITSDETMGSAQSIMIDGGLYLGAADPRRPGAQAIAP</sequence>
<keyword evidence="6 9" id="KW-0865">Zymogen</keyword>
<evidence type="ECO:0000256" key="2">
    <source>
        <dbReference type="ARBA" id="ARBA00001089"/>
    </source>
</evidence>
<comment type="similarity">
    <text evidence="3 9">Belongs to the gamma-glutamyltransferase family.</text>
</comment>
<evidence type="ECO:0000313" key="11">
    <source>
        <dbReference type="EMBL" id="MEJ6011495.1"/>
    </source>
</evidence>
<dbReference type="PANTHER" id="PTHR43199:SF1">
    <property type="entry name" value="GLUTATHIONE HYDROLASE PROENZYME"/>
    <property type="match status" value="1"/>
</dbReference>
<comment type="catalytic activity">
    <reaction evidence="1 9">
        <text>an S-substituted glutathione + H2O = an S-substituted L-cysteinylglycine + L-glutamate</text>
        <dbReference type="Rhea" id="RHEA:59468"/>
        <dbReference type="ChEBI" id="CHEBI:15377"/>
        <dbReference type="ChEBI" id="CHEBI:29985"/>
        <dbReference type="ChEBI" id="CHEBI:90779"/>
        <dbReference type="ChEBI" id="CHEBI:143103"/>
        <dbReference type="EC" id="3.4.19.13"/>
    </reaction>
</comment>
<organism evidence="11 12">
    <name type="scientific">Novosphingobium aquae</name>
    <dbReference type="NCBI Taxonomy" id="3133435"/>
    <lineage>
        <taxon>Bacteria</taxon>
        <taxon>Pseudomonadati</taxon>
        <taxon>Pseudomonadota</taxon>
        <taxon>Alphaproteobacteria</taxon>
        <taxon>Sphingomonadales</taxon>
        <taxon>Sphingomonadaceae</taxon>
        <taxon>Novosphingobium</taxon>
    </lineage>
</organism>
<dbReference type="PRINTS" id="PR01210">
    <property type="entry name" value="GGTRANSPTASE"/>
</dbReference>
<keyword evidence="5 9" id="KW-0378">Hydrolase</keyword>
<dbReference type="InterPro" id="IPR000101">
    <property type="entry name" value="GGT_peptidase"/>
</dbReference>
<evidence type="ECO:0000256" key="4">
    <source>
        <dbReference type="ARBA" id="ARBA00022679"/>
    </source>
</evidence>
<evidence type="ECO:0000256" key="6">
    <source>
        <dbReference type="ARBA" id="ARBA00023145"/>
    </source>
</evidence>
<dbReference type="InterPro" id="IPR029055">
    <property type="entry name" value="Ntn_hydrolases_N"/>
</dbReference>
<accession>A0ABU8SCH8</accession>
<protein>
    <recommendedName>
        <fullName evidence="9">Glutathione hydrolase proenzyme</fullName>
        <ecNumber evidence="9">2.3.2.2</ecNumber>
        <ecNumber evidence="9">3.4.19.13</ecNumber>
    </recommendedName>
    <component>
        <recommendedName>
            <fullName evidence="9">Glutathione hydrolase large chain</fullName>
        </recommendedName>
    </component>
    <component>
        <recommendedName>
            <fullName evidence="9">Glutathione hydrolase small chain</fullName>
        </recommendedName>
    </component>
</protein>
<dbReference type="InterPro" id="IPR043137">
    <property type="entry name" value="GGT_ssub_C"/>
</dbReference>
<feature type="chain" id="PRO_5045257081" description="Glutathione hydrolase proenzyme" evidence="10">
    <location>
        <begin position="24"/>
        <end position="577"/>
    </location>
</feature>
<comment type="subunit">
    <text evidence="9">This enzyme consists of two polypeptide chains, which are synthesized in precursor form from a single polypeptide.</text>
</comment>
<dbReference type="NCBIfam" id="TIGR00066">
    <property type="entry name" value="g_glut_trans"/>
    <property type="match status" value="1"/>
</dbReference>
<dbReference type="GO" id="GO:0103068">
    <property type="term" value="F:leukotriene C4 gamma-glutamyl transferase activity"/>
    <property type="evidence" value="ECO:0007669"/>
    <property type="project" value="UniProtKB-EC"/>
</dbReference>
<dbReference type="Pfam" id="PF01019">
    <property type="entry name" value="G_glu_transpept"/>
    <property type="match status" value="1"/>
</dbReference>
<dbReference type="PANTHER" id="PTHR43199">
    <property type="entry name" value="GLUTATHIONE HYDROLASE"/>
    <property type="match status" value="1"/>
</dbReference>
<evidence type="ECO:0000256" key="9">
    <source>
        <dbReference type="RuleBase" id="RU368036"/>
    </source>
</evidence>
<evidence type="ECO:0000256" key="3">
    <source>
        <dbReference type="ARBA" id="ARBA00009381"/>
    </source>
</evidence>
<dbReference type="InterPro" id="IPR051792">
    <property type="entry name" value="GGT_bact"/>
</dbReference>
<dbReference type="EMBL" id="JBBHJY010000009">
    <property type="protein sequence ID" value="MEJ6011495.1"/>
    <property type="molecule type" value="Genomic_DNA"/>
</dbReference>
<dbReference type="Gene3D" id="1.10.246.130">
    <property type="match status" value="1"/>
</dbReference>
<feature type="signal peptide" evidence="10">
    <location>
        <begin position="1"/>
        <end position="23"/>
    </location>
</feature>
<dbReference type="InterPro" id="IPR043138">
    <property type="entry name" value="GGT_lsub"/>
</dbReference>
<dbReference type="Proteomes" id="UP001379235">
    <property type="component" value="Unassembled WGS sequence"/>
</dbReference>
<keyword evidence="7 9" id="KW-0012">Acyltransferase</keyword>
<dbReference type="SUPFAM" id="SSF56235">
    <property type="entry name" value="N-terminal nucleophile aminohydrolases (Ntn hydrolases)"/>
    <property type="match status" value="1"/>
</dbReference>
<evidence type="ECO:0000256" key="7">
    <source>
        <dbReference type="ARBA" id="ARBA00023315"/>
    </source>
</evidence>
<keyword evidence="10" id="KW-0732">Signal</keyword>
<name>A0ABU8SCH8_9SPHN</name>